<feature type="zinc finger region" description="C3H1-type" evidence="4">
    <location>
        <begin position="72"/>
        <end position="99"/>
    </location>
</feature>
<gene>
    <name evidence="7" type="ORF">O0I10_007889</name>
</gene>
<dbReference type="AlphaFoldDB" id="A0AAD7V132"/>
<evidence type="ECO:0000313" key="8">
    <source>
        <dbReference type="Proteomes" id="UP001234581"/>
    </source>
</evidence>
<dbReference type="EMBL" id="JARTCD010000040">
    <property type="protein sequence ID" value="KAJ8656325.1"/>
    <property type="molecule type" value="Genomic_DNA"/>
</dbReference>
<feature type="compositionally biased region" description="Low complexity" evidence="5">
    <location>
        <begin position="202"/>
        <end position="212"/>
    </location>
</feature>
<name>A0AAD7V132_9FUNG</name>
<keyword evidence="3 4" id="KW-0862">Zinc</keyword>
<dbReference type="Gene3D" id="4.10.1000.10">
    <property type="entry name" value="Zinc finger, CCCH-type"/>
    <property type="match status" value="1"/>
</dbReference>
<dbReference type="GO" id="GO:0008270">
    <property type="term" value="F:zinc ion binding"/>
    <property type="evidence" value="ECO:0007669"/>
    <property type="project" value="UniProtKB-KW"/>
</dbReference>
<keyword evidence="8" id="KW-1185">Reference proteome</keyword>
<dbReference type="Pfam" id="PF00642">
    <property type="entry name" value="zf-CCCH"/>
    <property type="match status" value="1"/>
</dbReference>
<evidence type="ECO:0000256" key="2">
    <source>
        <dbReference type="ARBA" id="ARBA00022771"/>
    </source>
</evidence>
<dbReference type="InterPro" id="IPR000571">
    <property type="entry name" value="Znf_CCCH"/>
</dbReference>
<evidence type="ECO:0000256" key="1">
    <source>
        <dbReference type="ARBA" id="ARBA00022723"/>
    </source>
</evidence>
<feature type="domain" description="C3H1-type" evidence="6">
    <location>
        <begin position="72"/>
        <end position="99"/>
    </location>
</feature>
<feature type="region of interest" description="Disordered" evidence="5">
    <location>
        <begin position="21"/>
        <end position="71"/>
    </location>
</feature>
<keyword evidence="1 4" id="KW-0479">Metal-binding</keyword>
<feature type="region of interest" description="Disordered" evidence="5">
    <location>
        <begin position="421"/>
        <end position="470"/>
    </location>
</feature>
<evidence type="ECO:0000256" key="4">
    <source>
        <dbReference type="PROSITE-ProRule" id="PRU00723"/>
    </source>
</evidence>
<feature type="compositionally biased region" description="Low complexity" evidence="5">
    <location>
        <begin position="425"/>
        <end position="445"/>
    </location>
</feature>
<dbReference type="SUPFAM" id="SSF90229">
    <property type="entry name" value="CCCH zinc finger"/>
    <property type="match status" value="2"/>
</dbReference>
<dbReference type="PROSITE" id="PS50103">
    <property type="entry name" value="ZF_C3H1"/>
    <property type="match status" value="2"/>
</dbReference>
<dbReference type="InterPro" id="IPR036855">
    <property type="entry name" value="Znf_CCCH_sf"/>
</dbReference>
<feature type="compositionally biased region" description="Low complexity" evidence="5">
    <location>
        <begin position="170"/>
        <end position="189"/>
    </location>
</feature>
<comment type="caution">
    <text evidence="7">The sequence shown here is derived from an EMBL/GenBank/DDBJ whole genome shotgun (WGS) entry which is preliminary data.</text>
</comment>
<proteinExistence type="predicted"/>
<evidence type="ECO:0000259" key="6">
    <source>
        <dbReference type="PROSITE" id="PS50103"/>
    </source>
</evidence>
<evidence type="ECO:0000256" key="3">
    <source>
        <dbReference type="ARBA" id="ARBA00022833"/>
    </source>
</evidence>
<dbReference type="InterPro" id="IPR041367">
    <property type="entry name" value="Znf-CCCH_4"/>
</dbReference>
<sequence length="470" mass="51269">MADNSLTPNLLESFDRLSLNQLSKSSPSRLPPFQLKRSRSQQGPVPPLPGNSNDHPPSSKQNNNGNNSKPSNLSHVPCKFFKQGTCTAGANCIFSHNPDPTSESAVCKYYLKGNCKFGSKCALLHTMSAYAPDGRKLLRGPSAAAAVARSPPVGSPLDFGPHMYSPARATTSSNTNPISTSTSSTTTTHGFHHHHHHHHHQQQQQHHQLSSSADARPYMMNGGNGMSPDSYHQQRSLFLHPSSTSMLSSSLSRLHSIPESSGQYYGYGSLTAAAAAAPSSTPTGGFADYYDDNDLNDAMLPSSLNELLTPTELQMRRAREQHHLHSPSMRSPLDWPSQQQQQQQPTRLTNRSDYFTDEEPSAINIPGTSRHHHIRSNIGTGTGFFDETRSSSTNNNRLFDNDSFSPFMDDEGPFVMEDTGPIPPITTATTSNNSITARSSSSSSSQQQQPGDRRLTPFEFPSLISIPKSS</sequence>
<feature type="compositionally biased region" description="Low complexity" evidence="5">
    <location>
        <begin position="56"/>
        <end position="71"/>
    </location>
</feature>
<feature type="compositionally biased region" description="Basic residues" evidence="5">
    <location>
        <begin position="190"/>
        <end position="201"/>
    </location>
</feature>
<protein>
    <recommendedName>
        <fullName evidence="6">C3H1-type domain-containing protein</fullName>
    </recommendedName>
</protein>
<accession>A0AAD7V132</accession>
<evidence type="ECO:0000256" key="5">
    <source>
        <dbReference type="SAM" id="MobiDB-lite"/>
    </source>
</evidence>
<dbReference type="GeneID" id="83215296"/>
<evidence type="ECO:0000313" key="7">
    <source>
        <dbReference type="EMBL" id="KAJ8656325.1"/>
    </source>
</evidence>
<keyword evidence="2 4" id="KW-0863">Zinc-finger</keyword>
<feature type="region of interest" description="Disordered" evidence="5">
    <location>
        <begin position="319"/>
        <end position="349"/>
    </location>
</feature>
<organism evidence="7 8">
    <name type="scientific">Lichtheimia ornata</name>
    <dbReference type="NCBI Taxonomy" id="688661"/>
    <lineage>
        <taxon>Eukaryota</taxon>
        <taxon>Fungi</taxon>
        <taxon>Fungi incertae sedis</taxon>
        <taxon>Mucoromycota</taxon>
        <taxon>Mucoromycotina</taxon>
        <taxon>Mucoromycetes</taxon>
        <taxon>Mucorales</taxon>
        <taxon>Lichtheimiaceae</taxon>
        <taxon>Lichtheimia</taxon>
    </lineage>
</organism>
<dbReference type="Proteomes" id="UP001234581">
    <property type="component" value="Unassembled WGS sequence"/>
</dbReference>
<dbReference type="RefSeq" id="XP_058341238.1">
    <property type="nucleotide sequence ID" value="XM_058487900.1"/>
</dbReference>
<reference evidence="7 8" key="1">
    <citation type="submission" date="2023-03" db="EMBL/GenBank/DDBJ databases">
        <title>Genome sequence of Lichtheimia ornata CBS 291.66.</title>
        <authorList>
            <person name="Mohabir J.T."/>
            <person name="Shea T.P."/>
            <person name="Kurbessoian T."/>
            <person name="Berby B."/>
            <person name="Fontaine J."/>
            <person name="Livny J."/>
            <person name="Gnirke A."/>
            <person name="Stajich J.E."/>
            <person name="Cuomo C.A."/>
        </authorList>
    </citation>
    <scope>NUCLEOTIDE SEQUENCE [LARGE SCALE GENOMIC DNA]</scope>
    <source>
        <strain evidence="7">CBS 291.66</strain>
    </source>
</reference>
<feature type="region of interest" description="Disordered" evidence="5">
    <location>
        <begin position="166"/>
        <end position="232"/>
    </location>
</feature>
<feature type="zinc finger region" description="C3H1-type" evidence="4">
    <location>
        <begin position="101"/>
        <end position="128"/>
    </location>
</feature>
<dbReference type="Pfam" id="PF18044">
    <property type="entry name" value="zf-CCCH_4"/>
    <property type="match status" value="1"/>
</dbReference>
<dbReference type="SMART" id="SM00356">
    <property type="entry name" value="ZnF_C3H1"/>
    <property type="match status" value="2"/>
</dbReference>
<feature type="domain" description="C3H1-type" evidence="6">
    <location>
        <begin position="101"/>
        <end position="128"/>
    </location>
</feature>